<dbReference type="AlphaFoldDB" id="A0A327NCD3"/>
<dbReference type="EMBL" id="QLIN01000002">
    <property type="protein sequence ID" value="RAI71929.1"/>
    <property type="molecule type" value="Genomic_DNA"/>
</dbReference>
<gene>
    <name evidence="1" type="ORF">DOZ80_08850</name>
</gene>
<sequence>MASSKPAFFFSATQSVDNRLGAAFTFIWANYAGLREFWWQVRGFKDQFPELHIQDIEKKFLSGLPVPGGIDFNRAFLSAEWSTHEQEFSKWLIFECCTLYEGWAEKVCFDLFSKKKRDSHTKSLQFPFVNIANPGYKSVIADANNNTSLFMKHELFPTVKKSKLNCWNQIDAHLAAYSYFKKIRNAIIHSDGLCTQSIIDLQAKVALEQSKQPSPFKNNFALPKLVLDQKITLDLRDCIRFGTIVRKLICTLDAALSVASKSEDLMEQRLRSLLNTNEKWKNLPSNQSRYEQRIHRMLSAAKIPEPQNLGNFISWMKGKKLL</sequence>
<name>A0A327NCD3_PSEFL</name>
<protein>
    <submittedName>
        <fullName evidence="1">Uncharacterized protein</fullName>
    </submittedName>
</protein>
<dbReference type="RefSeq" id="WP_111281938.1">
    <property type="nucleotide sequence ID" value="NZ_QLIN01000002.1"/>
</dbReference>
<reference evidence="1 2" key="1">
    <citation type="submission" date="2018-06" db="EMBL/GenBank/DDBJ databases">
        <authorList>
            <person name="Zhirakovskaya E."/>
        </authorList>
    </citation>
    <scope>NUCLEOTIDE SEQUENCE [LARGE SCALE GENOMIC DNA]</scope>
    <source>
        <strain evidence="1 2">LY3</strain>
    </source>
</reference>
<evidence type="ECO:0000313" key="1">
    <source>
        <dbReference type="EMBL" id="RAI71929.1"/>
    </source>
</evidence>
<dbReference type="Proteomes" id="UP000249493">
    <property type="component" value="Unassembled WGS sequence"/>
</dbReference>
<accession>A0A327NCD3</accession>
<comment type="caution">
    <text evidence="1">The sequence shown here is derived from an EMBL/GenBank/DDBJ whole genome shotgun (WGS) entry which is preliminary data.</text>
</comment>
<organism evidence="1 2">
    <name type="scientific">Pseudomonas fluorescens</name>
    <dbReference type="NCBI Taxonomy" id="294"/>
    <lineage>
        <taxon>Bacteria</taxon>
        <taxon>Pseudomonadati</taxon>
        <taxon>Pseudomonadota</taxon>
        <taxon>Gammaproteobacteria</taxon>
        <taxon>Pseudomonadales</taxon>
        <taxon>Pseudomonadaceae</taxon>
        <taxon>Pseudomonas</taxon>
    </lineage>
</organism>
<evidence type="ECO:0000313" key="2">
    <source>
        <dbReference type="Proteomes" id="UP000249493"/>
    </source>
</evidence>
<proteinExistence type="predicted"/>